<reference evidence="1 2" key="1">
    <citation type="submission" date="2020-04" db="EMBL/GenBank/DDBJ databases">
        <title>Enterovirga sp. isolate from soil.</title>
        <authorList>
            <person name="Chea S."/>
            <person name="Kim D.-U."/>
        </authorList>
    </citation>
    <scope>NUCLEOTIDE SEQUENCE [LARGE SCALE GENOMIC DNA]</scope>
    <source>
        <strain evidence="1 2">DB1703</strain>
    </source>
</reference>
<comment type="caution">
    <text evidence="1">The sequence shown here is derived from an EMBL/GenBank/DDBJ whole genome shotgun (WGS) entry which is preliminary data.</text>
</comment>
<proteinExistence type="predicted"/>
<evidence type="ECO:0000313" key="2">
    <source>
        <dbReference type="Proteomes" id="UP000564885"/>
    </source>
</evidence>
<accession>A0A849I6R9</accession>
<dbReference type="RefSeq" id="WP_171218575.1">
    <property type="nucleotide sequence ID" value="NZ_JABEPP010000003.1"/>
</dbReference>
<sequence length="233" mass="26081">MTKTLDTTLAAVAELPVEAQDQIGRELLQHVNRLHRLHGELGEGLRSLDAGEGDSRDVEDSCPFESKMSFDISCSLSAVSHYISFGNGRRECDMRLVRQAADGNDCGAACVAMLSRRPRAEAYAVVYPDGRQTSTSARTVRAALRELGTELAAHPRRFRMMTYHRLKTVSEFLATAGISDALLKVVRKENEFDKGHWVVWDSKRAKILNPLGEDRRLFRVVACYEVINPEETE</sequence>
<protein>
    <submittedName>
        <fullName evidence="1">Uncharacterized protein</fullName>
    </submittedName>
</protein>
<gene>
    <name evidence="1" type="ORF">HJG44_11880</name>
</gene>
<keyword evidence="2" id="KW-1185">Reference proteome</keyword>
<evidence type="ECO:0000313" key="1">
    <source>
        <dbReference type="EMBL" id="NNM73078.1"/>
    </source>
</evidence>
<name>A0A849I6R9_9HYPH</name>
<dbReference type="Proteomes" id="UP000564885">
    <property type="component" value="Unassembled WGS sequence"/>
</dbReference>
<dbReference type="AlphaFoldDB" id="A0A849I6R9"/>
<dbReference type="EMBL" id="JABEPP010000003">
    <property type="protein sequence ID" value="NNM73078.1"/>
    <property type="molecule type" value="Genomic_DNA"/>
</dbReference>
<organism evidence="1 2">
    <name type="scientific">Enterovirga aerilata</name>
    <dbReference type="NCBI Taxonomy" id="2730920"/>
    <lineage>
        <taxon>Bacteria</taxon>
        <taxon>Pseudomonadati</taxon>
        <taxon>Pseudomonadota</taxon>
        <taxon>Alphaproteobacteria</taxon>
        <taxon>Hyphomicrobiales</taxon>
        <taxon>Methylobacteriaceae</taxon>
        <taxon>Enterovirga</taxon>
    </lineage>
</organism>